<keyword evidence="2" id="KW-0808">Transferase</keyword>
<gene>
    <name evidence="4" type="ORF">CN980_25995</name>
</gene>
<evidence type="ECO:0000313" key="5">
    <source>
        <dbReference type="Proteomes" id="UP000223834"/>
    </source>
</evidence>
<dbReference type="PANTHER" id="PTHR10509">
    <property type="entry name" value="O-METHYLTRANSFERASE-RELATED"/>
    <property type="match status" value="1"/>
</dbReference>
<dbReference type="GO" id="GO:0008757">
    <property type="term" value="F:S-adenosylmethionine-dependent methyltransferase activity"/>
    <property type="evidence" value="ECO:0007669"/>
    <property type="project" value="TreeGrafter"/>
</dbReference>
<dbReference type="CDD" id="cd02440">
    <property type="entry name" value="AdoMet_MTases"/>
    <property type="match status" value="1"/>
</dbReference>
<dbReference type="PANTHER" id="PTHR10509:SF14">
    <property type="entry name" value="CAFFEOYL-COA O-METHYLTRANSFERASE 3-RELATED"/>
    <property type="match status" value="1"/>
</dbReference>
<protein>
    <submittedName>
        <fullName evidence="4">Methyltransferase</fullName>
    </submittedName>
</protein>
<dbReference type="InterPro" id="IPR002935">
    <property type="entry name" value="SAM_O-MeTrfase"/>
</dbReference>
<dbReference type="GO" id="GO:0032259">
    <property type="term" value="P:methylation"/>
    <property type="evidence" value="ECO:0007669"/>
    <property type="project" value="UniProtKB-KW"/>
</dbReference>
<accession>A0A9X7C772</accession>
<evidence type="ECO:0000256" key="3">
    <source>
        <dbReference type="ARBA" id="ARBA00022691"/>
    </source>
</evidence>
<dbReference type="AlphaFoldDB" id="A0A9X7C772"/>
<evidence type="ECO:0000256" key="2">
    <source>
        <dbReference type="ARBA" id="ARBA00022679"/>
    </source>
</evidence>
<dbReference type="PROSITE" id="PS51682">
    <property type="entry name" value="SAM_OMT_I"/>
    <property type="match status" value="1"/>
</dbReference>
<dbReference type="RefSeq" id="WP_098771821.1">
    <property type="nucleotide sequence ID" value="NZ_NUIQ01000269.1"/>
</dbReference>
<comment type="caution">
    <text evidence="4">The sequence shown here is derived from an EMBL/GenBank/DDBJ whole genome shotgun (WGS) entry which is preliminary data.</text>
</comment>
<dbReference type="Proteomes" id="UP000223834">
    <property type="component" value="Unassembled WGS sequence"/>
</dbReference>
<evidence type="ECO:0000313" key="4">
    <source>
        <dbReference type="EMBL" id="PGO63808.1"/>
    </source>
</evidence>
<dbReference type="Gene3D" id="3.40.50.150">
    <property type="entry name" value="Vaccinia Virus protein VP39"/>
    <property type="match status" value="1"/>
</dbReference>
<dbReference type="EMBL" id="NUIQ01000269">
    <property type="protein sequence ID" value="PGO63808.1"/>
    <property type="molecule type" value="Genomic_DNA"/>
</dbReference>
<evidence type="ECO:0000256" key="1">
    <source>
        <dbReference type="ARBA" id="ARBA00022603"/>
    </source>
</evidence>
<dbReference type="InterPro" id="IPR050362">
    <property type="entry name" value="Cation-dep_OMT"/>
</dbReference>
<sequence length="222" mass="24350">MSNSKKWNQVDTYITNQLLPQDPIFEEILATNAEADLPAIDVAPNQAKFLHLLALIQGAKRILEVGTLGGYSTIWLARSLPEDGHLVTLELENHHSEVAKLNIERAGLSNLVEVRTGPALETMSNLYNEGAEPFDIIFIDADKQNNAEYLKWALKLSRKGTVIIGDNVVRNGEIVNSISTDSNVQGVRRFFDTLASEPQLSSTAIQTVGSKGYDGFSISVVL</sequence>
<name>A0A9X7C772_BACCE</name>
<dbReference type="InterPro" id="IPR029063">
    <property type="entry name" value="SAM-dependent_MTases_sf"/>
</dbReference>
<dbReference type="GO" id="GO:0008171">
    <property type="term" value="F:O-methyltransferase activity"/>
    <property type="evidence" value="ECO:0007669"/>
    <property type="project" value="InterPro"/>
</dbReference>
<proteinExistence type="predicted"/>
<dbReference type="SUPFAM" id="SSF53335">
    <property type="entry name" value="S-adenosyl-L-methionine-dependent methyltransferases"/>
    <property type="match status" value="1"/>
</dbReference>
<dbReference type="Pfam" id="PF01596">
    <property type="entry name" value="Methyltransf_3"/>
    <property type="match status" value="1"/>
</dbReference>
<keyword evidence="3" id="KW-0949">S-adenosyl-L-methionine</keyword>
<organism evidence="4 5">
    <name type="scientific">Bacillus cereus</name>
    <dbReference type="NCBI Taxonomy" id="1396"/>
    <lineage>
        <taxon>Bacteria</taxon>
        <taxon>Bacillati</taxon>
        <taxon>Bacillota</taxon>
        <taxon>Bacilli</taxon>
        <taxon>Bacillales</taxon>
        <taxon>Bacillaceae</taxon>
        <taxon>Bacillus</taxon>
        <taxon>Bacillus cereus group</taxon>
    </lineage>
</organism>
<reference evidence="4 5" key="1">
    <citation type="submission" date="2017-09" db="EMBL/GenBank/DDBJ databases">
        <title>Large-scale bioinformatics analysis of Bacillus genomes uncovers conserved roles of natural products in bacterial physiology.</title>
        <authorList>
            <consortium name="Agbiome Team Llc"/>
            <person name="Bleich R.M."/>
            <person name="Grubbs K.J."/>
            <person name="Santa Maria K.C."/>
            <person name="Allen S.E."/>
            <person name="Farag S."/>
            <person name="Shank E.A."/>
            <person name="Bowers A."/>
        </authorList>
    </citation>
    <scope>NUCLEOTIDE SEQUENCE [LARGE SCALE GENOMIC DNA]</scope>
    <source>
        <strain evidence="4 5">AFS049141</strain>
    </source>
</reference>
<keyword evidence="1 4" id="KW-0489">Methyltransferase</keyword>